<dbReference type="GO" id="GO:0016281">
    <property type="term" value="C:eukaryotic translation initiation factor 4F complex"/>
    <property type="evidence" value="ECO:0007669"/>
    <property type="project" value="TreeGrafter"/>
</dbReference>
<dbReference type="PROSITE" id="PS51366">
    <property type="entry name" value="MI"/>
    <property type="match status" value="1"/>
</dbReference>
<sequence>MPRIGDENWETYQSTTLNSKLLPQGSGGIISGSSALVHGSGNVSAPPSNIVSVTETAPQSTSPFKTVSAVSSEKPQAPAAKLNPDDLRRKTAFLLEEYFSVRILDEALQCVEELKSPSYYPEVVKEAIFLALDRSPPCVEPAANLLEYLFIKKIGCLLFASQLDEIGIDLPKAPSNFGEIIGLKKVEDDLFPKLIFDSRSGSLNLHLGKLFWIHKHLILRPARVCSSKWKGHFSLISPSLYPTLSE</sequence>
<dbReference type="SMART" id="SM00544">
    <property type="entry name" value="MA3"/>
    <property type="match status" value="1"/>
</dbReference>
<keyword evidence="3" id="KW-0648">Protein biosynthesis</keyword>
<accession>A0A6A4PSA5</accession>
<keyword evidence="1" id="KW-0810">Translation regulation</keyword>
<dbReference type="GO" id="GO:0003729">
    <property type="term" value="F:mRNA binding"/>
    <property type="evidence" value="ECO:0007669"/>
    <property type="project" value="TreeGrafter"/>
</dbReference>
<evidence type="ECO:0000313" key="4">
    <source>
        <dbReference type="Proteomes" id="UP000447434"/>
    </source>
</evidence>
<dbReference type="Gene3D" id="1.25.40.180">
    <property type="match status" value="1"/>
</dbReference>
<dbReference type="PANTHER" id="PTHR23253">
    <property type="entry name" value="EUKARYOTIC TRANSLATION INITIATION FACTOR 4 GAMMA"/>
    <property type="match status" value="1"/>
</dbReference>
<protein>
    <submittedName>
        <fullName evidence="3">Putative initiation factor eIF-4 gamma, MA3</fullName>
    </submittedName>
</protein>
<name>A0A6A4PSA5_LUPAL</name>
<dbReference type="InterPro" id="IPR003891">
    <property type="entry name" value="Initiation_fac_eIF4g_MI"/>
</dbReference>
<dbReference type="GO" id="GO:0003743">
    <property type="term" value="F:translation initiation factor activity"/>
    <property type="evidence" value="ECO:0007669"/>
    <property type="project" value="UniProtKB-KW"/>
</dbReference>
<evidence type="ECO:0000256" key="1">
    <source>
        <dbReference type="ARBA" id="ARBA00022845"/>
    </source>
</evidence>
<dbReference type="AlphaFoldDB" id="A0A6A4PSA5"/>
<reference evidence="4" key="1">
    <citation type="journal article" date="2020" name="Nat. Commun.">
        <title>Genome sequence of the cluster root forming white lupin.</title>
        <authorList>
            <person name="Hufnagel B."/>
            <person name="Marques A."/>
            <person name="Soriano A."/>
            <person name="Marques L."/>
            <person name="Divol F."/>
            <person name="Doumas P."/>
            <person name="Sallet E."/>
            <person name="Mancinotti D."/>
            <person name="Carrere S."/>
            <person name="Marande W."/>
            <person name="Arribat S."/>
            <person name="Keller J."/>
            <person name="Huneau C."/>
            <person name="Blein T."/>
            <person name="Aime D."/>
            <person name="Laguerre M."/>
            <person name="Taylor J."/>
            <person name="Schubert V."/>
            <person name="Nelson M."/>
            <person name="Geu-Flores F."/>
            <person name="Crespi M."/>
            <person name="Gallardo-Guerrero K."/>
            <person name="Delaux P.-M."/>
            <person name="Salse J."/>
            <person name="Berges H."/>
            <person name="Guyot R."/>
            <person name="Gouzy J."/>
            <person name="Peret B."/>
        </authorList>
    </citation>
    <scope>NUCLEOTIDE SEQUENCE [LARGE SCALE GENOMIC DNA]</scope>
    <source>
        <strain evidence="4">cv. Amiga</strain>
    </source>
</reference>
<dbReference type="Proteomes" id="UP000447434">
    <property type="component" value="Chromosome 11"/>
</dbReference>
<keyword evidence="4" id="KW-1185">Reference proteome</keyword>
<dbReference type="OrthoDB" id="1101827at2759"/>
<dbReference type="Pfam" id="PF02847">
    <property type="entry name" value="MA3"/>
    <property type="match status" value="1"/>
</dbReference>
<organism evidence="3 4">
    <name type="scientific">Lupinus albus</name>
    <name type="common">White lupine</name>
    <name type="synonym">Lupinus termis</name>
    <dbReference type="NCBI Taxonomy" id="3870"/>
    <lineage>
        <taxon>Eukaryota</taxon>
        <taxon>Viridiplantae</taxon>
        <taxon>Streptophyta</taxon>
        <taxon>Embryophyta</taxon>
        <taxon>Tracheophyta</taxon>
        <taxon>Spermatophyta</taxon>
        <taxon>Magnoliopsida</taxon>
        <taxon>eudicotyledons</taxon>
        <taxon>Gunneridae</taxon>
        <taxon>Pentapetalae</taxon>
        <taxon>rosids</taxon>
        <taxon>fabids</taxon>
        <taxon>Fabales</taxon>
        <taxon>Fabaceae</taxon>
        <taxon>Papilionoideae</taxon>
        <taxon>50 kb inversion clade</taxon>
        <taxon>genistoids sensu lato</taxon>
        <taxon>core genistoids</taxon>
        <taxon>Genisteae</taxon>
        <taxon>Lupinus</taxon>
    </lineage>
</organism>
<dbReference type="SUPFAM" id="SSF48371">
    <property type="entry name" value="ARM repeat"/>
    <property type="match status" value="1"/>
</dbReference>
<gene>
    <name evidence="3" type="ORF">Lalb_Chr11g0072561</name>
</gene>
<evidence type="ECO:0000313" key="3">
    <source>
        <dbReference type="EMBL" id="KAE9604505.1"/>
    </source>
</evidence>
<keyword evidence="3" id="KW-0396">Initiation factor</keyword>
<dbReference type="InterPro" id="IPR016024">
    <property type="entry name" value="ARM-type_fold"/>
</dbReference>
<feature type="domain" description="MI" evidence="2">
    <location>
        <begin position="86"/>
        <end position="200"/>
    </location>
</feature>
<evidence type="ECO:0000259" key="2">
    <source>
        <dbReference type="PROSITE" id="PS51366"/>
    </source>
</evidence>
<proteinExistence type="predicted"/>
<dbReference type="GO" id="GO:0006417">
    <property type="term" value="P:regulation of translation"/>
    <property type="evidence" value="ECO:0007669"/>
    <property type="project" value="UniProtKB-KW"/>
</dbReference>
<comment type="caution">
    <text evidence="3">The sequence shown here is derived from an EMBL/GenBank/DDBJ whole genome shotgun (WGS) entry which is preliminary data.</text>
</comment>
<dbReference type="PANTHER" id="PTHR23253:SF53">
    <property type="entry name" value="EUKARYOTIC TRANSLATION INITIATION FACTOR ISOFORM 4G-1"/>
    <property type="match status" value="1"/>
</dbReference>
<dbReference type="EMBL" id="WOCE01000011">
    <property type="protein sequence ID" value="KAE9604505.1"/>
    <property type="molecule type" value="Genomic_DNA"/>
</dbReference>